<dbReference type="Pfam" id="PF16126">
    <property type="entry name" value="DUF4838"/>
    <property type="match status" value="1"/>
</dbReference>
<gene>
    <name evidence="3" type="ORF">BWX89_01279</name>
</gene>
<feature type="chain" id="PRO_5012867450" description="Alpha glucuronidase N-terminal domain-containing protein" evidence="2">
    <location>
        <begin position="21"/>
        <end position="824"/>
    </location>
</feature>
<dbReference type="Proteomes" id="UP000485562">
    <property type="component" value="Unassembled WGS sequence"/>
</dbReference>
<dbReference type="EMBL" id="MWDQ01000124">
    <property type="protein sequence ID" value="OQB72538.1"/>
    <property type="molecule type" value="Genomic_DNA"/>
</dbReference>
<dbReference type="GO" id="GO:0016787">
    <property type="term" value="F:hydrolase activity"/>
    <property type="evidence" value="ECO:0007669"/>
    <property type="project" value="UniProtKB-KW"/>
</dbReference>
<keyword evidence="2" id="KW-0732">Signal</keyword>
<proteinExistence type="predicted"/>
<dbReference type="Gene3D" id="3.30.379.10">
    <property type="entry name" value="Chitobiase/beta-hexosaminidase domain 2-like"/>
    <property type="match status" value="1"/>
</dbReference>
<dbReference type="GO" id="GO:0005975">
    <property type="term" value="P:carbohydrate metabolic process"/>
    <property type="evidence" value="ECO:0007669"/>
    <property type="project" value="UniProtKB-ARBA"/>
</dbReference>
<organism evidence="3">
    <name type="scientific">candidate division TA06 bacterium ADurb.Bin131</name>
    <dbReference type="NCBI Taxonomy" id="1852827"/>
    <lineage>
        <taxon>Bacteria</taxon>
        <taxon>Bacteria division TA06</taxon>
    </lineage>
</organism>
<evidence type="ECO:0008006" key="4">
    <source>
        <dbReference type="Google" id="ProtNLM"/>
    </source>
</evidence>
<protein>
    <recommendedName>
        <fullName evidence="4">Alpha glucuronidase N-terminal domain-containing protein</fullName>
    </recommendedName>
</protein>
<comment type="caution">
    <text evidence="3">The sequence shown here is derived from an EMBL/GenBank/DDBJ whole genome shotgun (WGS) entry which is preliminary data.</text>
</comment>
<reference evidence="3" key="1">
    <citation type="submission" date="2017-02" db="EMBL/GenBank/DDBJ databases">
        <title>Delving into the versatile metabolic prowess of the omnipresent phylum Bacteroidetes.</title>
        <authorList>
            <person name="Nobu M.K."/>
            <person name="Mei R."/>
            <person name="Narihiro T."/>
            <person name="Kuroda K."/>
            <person name="Liu W.-T."/>
        </authorList>
    </citation>
    <scope>NUCLEOTIDE SEQUENCE</scope>
    <source>
        <strain evidence="3">ADurb.Bin131</strain>
    </source>
</reference>
<accession>A0A1V6C6J0</accession>
<keyword evidence="1" id="KW-0378">Hydrolase</keyword>
<name>A0A1V6C6J0_UNCT6</name>
<dbReference type="PANTHER" id="PTHR47406">
    <property type="entry name" value="COAGULATION FACTOR 5/8 TYPE, C-TERMINAL"/>
    <property type="match status" value="1"/>
</dbReference>
<dbReference type="SUPFAM" id="SSF55545">
    <property type="entry name" value="beta-N-acetylhexosaminidase-like domain"/>
    <property type="match status" value="1"/>
</dbReference>
<evidence type="ECO:0000256" key="1">
    <source>
        <dbReference type="ARBA" id="ARBA00022801"/>
    </source>
</evidence>
<dbReference type="InterPro" id="IPR029018">
    <property type="entry name" value="Hex-like_dom2"/>
</dbReference>
<dbReference type="PANTHER" id="PTHR47406:SF2">
    <property type="entry name" value="ALPHA GLUCURONIDASE N-TERMINAL DOMAIN-CONTAINING PROTEIN"/>
    <property type="match status" value="1"/>
</dbReference>
<sequence>MKKVFILFILFFVLSGICFSQQDSFYGANIFIEENASQKIKDVAGELALWLKNGTGKEFSIVNTMPQTGIFLLKTNSSLLPGVFANTIKDKGKESFLIRSQGTGKLFIVGNSDIAVQYGVYKYLEILGYRWFFPGENWTIIPELKKIVVDVNIAQSPAFKIRDFFGTGGFGGKLPVDPEMRLSKKWETWKKRNFLGGEIAIGGHAGESFNLANKAVLLEHPEYLAEINGKRQPFAPGTKPCYSNPGLIELYTKDRLKKLKSQIDADPDGPSSFAVSVEPSDGGGHCECAECLKIGSVSDRVFSLANHVAKEVAKQFPGKYVSLLAYNEHAAVPKIDIEPNVFVMVVPYGFQRTGYSGDELIQQWGKKTKFFGVYDYWSIPDWENDMPSFNYLAIPEKKIRFWYKNNVAAYHSESTYSSGAVGITWYLSSRLLWDPGVDEKKILEEFYTKAFGEAQVPMKRMLERWANSFMLSDHELGLSFRDILEADKLAKDPAVRARIDDYKRYLQYIRIYYEYKSAKPGSEERKKATRELLNFMWRIYDSTMVHVFRMHQLIVNRYEASDTELRQEWDFKNKDKWENIKPVSSEELNQMMKDGCEKYKPYDFENRLFNTSNLVPFKQTIVPSSEQKFISTHSFRGTHNFKFFIPEKVEQITLKITIGKRENHPGDRVLITDPKGKILVDRFVVPDGGTHDILITTKTSGLYSMNVSDQKITFSIQFPDWLPFVAVDSFVISDWQKKVYFYVPSGTKKIAMFCESVVPVKIYDSDGKEIAYQGTKVIVADVPEGQDGKIWALSHHKLYTPSPIMLNIPRIIGFSKDTMLIPAE</sequence>
<feature type="signal peptide" evidence="2">
    <location>
        <begin position="1"/>
        <end position="20"/>
    </location>
</feature>
<evidence type="ECO:0000256" key="2">
    <source>
        <dbReference type="SAM" id="SignalP"/>
    </source>
</evidence>
<dbReference type="InterPro" id="IPR032287">
    <property type="entry name" value="DUF4838"/>
</dbReference>
<dbReference type="AlphaFoldDB" id="A0A1V6C6J0"/>
<evidence type="ECO:0000313" key="3">
    <source>
        <dbReference type="EMBL" id="OQB72538.1"/>
    </source>
</evidence>